<dbReference type="EMBL" id="QUTE01020810">
    <property type="protein sequence ID" value="RHY84550.1"/>
    <property type="molecule type" value="Genomic_DNA"/>
</dbReference>
<feature type="domain" description="Nucleoporin NSP1-like C-terminal" evidence="9">
    <location>
        <begin position="14"/>
        <end position="109"/>
    </location>
</feature>
<evidence type="ECO:0000256" key="7">
    <source>
        <dbReference type="ARBA" id="ARBA00023132"/>
    </source>
</evidence>
<comment type="subcellular location">
    <subcellularLocation>
        <location evidence="1">Nucleus</location>
        <location evidence="1">Nuclear pore complex</location>
    </subcellularLocation>
</comment>
<keyword evidence="7" id="KW-0906">Nuclear pore complex</keyword>
<dbReference type="Pfam" id="PF05064">
    <property type="entry name" value="Nsp1_C"/>
    <property type="match status" value="1"/>
</dbReference>
<keyword evidence="8" id="KW-0539">Nucleus</keyword>
<dbReference type="Proteomes" id="UP000284702">
    <property type="component" value="Unassembled WGS sequence"/>
</dbReference>
<dbReference type="GO" id="GO:0006606">
    <property type="term" value="P:protein import into nucleus"/>
    <property type="evidence" value="ECO:0007669"/>
    <property type="project" value="TreeGrafter"/>
</dbReference>
<evidence type="ECO:0000313" key="16">
    <source>
        <dbReference type="EMBL" id="RHZ06990.1"/>
    </source>
</evidence>
<evidence type="ECO:0000313" key="17">
    <source>
        <dbReference type="EMBL" id="RHZ16498.1"/>
    </source>
</evidence>
<protein>
    <recommendedName>
        <fullName evidence="9">Nucleoporin NSP1-like C-terminal domain-containing protein</fullName>
    </recommendedName>
</protein>
<comment type="similarity">
    <text evidence="2">Belongs to the nucleoporin NSP1/NUP62 family.</text>
</comment>
<dbReference type="EMBL" id="QUTG01004834">
    <property type="protein sequence ID" value="RHY87068.1"/>
    <property type="molecule type" value="Genomic_DNA"/>
</dbReference>
<evidence type="ECO:0000259" key="9">
    <source>
        <dbReference type="Pfam" id="PF05064"/>
    </source>
</evidence>
<dbReference type="VEuPathDB" id="FungiDB:H257_04047"/>
<dbReference type="Proteomes" id="UP000265716">
    <property type="component" value="Unassembled WGS sequence"/>
</dbReference>
<dbReference type="PANTHER" id="PTHR12084">
    <property type="entry name" value="NUCLEAR PORE GLYCOPROTEIN P62-RELATED"/>
    <property type="match status" value="1"/>
</dbReference>
<keyword evidence="6" id="KW-0811">Translocation</keyword>
<accession>A0A397BL75</accession>
<dbReference type="GO" id="GO:0006405">
    <property type="term" value="P:RNA export from nucleus"/>
    <property type="evidence" value="ECO:0007669"/>
    <property type="project" value="TreeGrafter"/>
</dbReference>
<evidence type="ECO:0000313" key="23">
    <source>
        <dbReference type="Proteomes" id="UP000283543"/>
    </source>
</evidence>
<dbReference type="EMBL" id="QUTB01005071">
    <property type="protein sequence ID" value="RHY57844.1"/>
    <property type="molecule type" value="Genomic_DNA"/>
</dbReference>
<dbReference type="Proteomes" id="UP000266196">
    <property type="component" value="Unassembled WGS sequence"/>
</dbReference>
<evidence type="ECO:0000256" key="3">
    <source>
        <dbReference type="ARBA" id="ARBA00022448"/>
    </source>
</evidence>
<dbReference type="EMBL" id="QUTF01016382">
    <property type="protein sequence ID" value="RHZ06990.1"/>
    <property type="molecule type" value="Genomic_DNA"/>
</dbReference>
<dbReference type="FunFam" id="1.20.5.170:FF:000040">
    <property type="entry name" value="Nuclear pore glycoprotein p62"/>
    <property type="match status" value="1"/>
</dbReference>
<evidence type="ECO:0000313" key="22">
    <source>
        <dbReference type="Proteomes" id="UP000266643"/>
    </source>
</evidence>
<dbReference type="EMBL" id="MZMZ02002638">
    <property type="protein sequence ID" value="RQM24937.1"/>
    <property type="molecule type" value="Genomic_DNA"/>
</dbReference>
<dbReference type="AlphaFoldDB" id="A0A397BL75"/>
<reference evidence="18 24" key="1">
    <citation type="submission" date="2018-07" db="EMBL/GenBank/DDBJ databases">
        <title>Annotation of Aphanomyces astaci genome assembly.</title>
        <authorList>
            <person name="Studholme D.J."/>
        </authorList>
    </citation>
    <scope>NUCLEOTIDE SEQUENCE [LARGE SCALE GENOMIC DNA]</scope>
    <source>
        <strain evidence="18">Pc</strain>
    </source>
</reference>
<dbReference type="Gene3D" id="1.20.5.170">
    <property type="match status" value="1"/>
</dbReference>
<dbReference type="Proteomes" id="UP000266643">
    <property type="component" value="Unassembled WGS sequence"/>
</dbReference>
<evidence type="ECO:0000313" key="12">
    <source>
        <dbReference type="EMBL" id="RHY57844.1"/>
    </source>
</evidence>
<dbReference type="InterPro" id="IPR026010">
    <property type="entry name" value="NSP1/NUP62"/>
</dbReference>
<evidence type="ECO:0000313" key="26">
    <source>
        <dbReference type="Proteomes" id="UP000285712"/>
    </source>
</evidence>
<keyword evidence="24" id="KW-1185">Reference proteome</keyword>
<dbReference type="Proteomes" id="UP000286510">
    <property type="component" value="Unassembled WGS sequence"/>
</dbReference>
<evidence type="ECO:0000313" key="15">
    <source>
        <dbReference type="EMBL" id="RHY87068.1"/>
    </source>
</evidence>
<dbReference type="Proteomes" id="UP000285430">
    <property type="component" value="Unassembled WGS sequence"/>
</dbReference>
<comment type="caution">
    <text evidence="10">The sequence shown here is derived from an EMBL/GenBank/DDBJ whole genome shotgun (WGS) entry which is preliminary data.</text>
</comment>
<dbReference type="EMBL" id="QUTH01003928">
    <property type="protein sequence ID" value="RHZ16498.1"/>
    <property type="molecule type" value="Genomic_DNA"/>
</dbReference>
<evidence type="ECO:0000256" key="2">
    <source>
        <dbReference type="ARBA" id="ARBA00005911"/>
    </source>
</evidence>
<evidence type="ECO:0000313" key="24">
    <source>
        <dbReference type="Proteomes" id="UP000284702"/>
    </source>
</evidence>
<dbReference type="Proteomes" id="UP000285712">
    <property type="component" value="Unassembled WGS sequence"/>
</dbReference>
<evidence type="ECO:0000256" key="8">
    <source>
        <dbReference type="ARBA" id="ARBA00023242"/>
    </source>
</evidence>
<dbReference type="GO" id="GO:0005543">
    <property type="term" value="F:phospholipid binding"/>
    <property type="evidence" value="ECO:0007669"/>
    <property type="project" value="TreeGrafter"/>
</dbReference>
<evidence type="ECO:0000313" key="19">
    <source>
        <dbReference type="Proteomes" id="UP000265427"/>
    </source>
</evidence>
<evidence type="ECO:0000313" key="13">
    <source>
        <dbReference type="EMBL" id="RHY66507.1"/>
    </source>
</evidence>
<evidence type="ECO:0000313" key="27">
    <source>
        <dbReference type="Proteomes" id="UP000286510"/>
    </source>
</evidence>
<evidence type="ECO:0000313" key="10">
    <source>
        <dbReference type="EMBL" id="RHY21892.1"/>
    </source>
</evidence>
<evidence type="ECO:0000313" key="21">
    <source>
        <dbReference type="Proteomes" id="UP000266196"/>
    </source>
</evidence>
<dbReference type="GO" id="GO:0044613">
    <property type="term" value="C:nuclear pore central transport channel"/>
    <property type="evidence" value="ECO:0007669"/>
    <property type="project" value="TreeGrafter"/>
</dbReference>
<evidence type="ECO:0000313" key="20">
    <source>
        <dbReference type="Proteomes" id="UP000265716"/>
    </source>
</evidence>
<evidence type="ECO:0000313" key="25">
    <source>
        <dbReference type="Proteomes" id="UP000285430"/>
    </source>
</evidence>
<keyword evidence="5" id="KW-0653">Protein transport</keyword>
<evidence type="ECO:0000256" key="6">
    <source>
        <dbReference type="ARBA" id="ARBA00023010"/>
    </source>
</evidence>
<evidence type="ECO:0000256" key="5">
    <source>
        <dbReference type="ARBA" id="ARBA00022927"/>
    </source>
</evidence>
<evidence type="ECO:0000313" key="14">
    <source>
        <dbReference type="EMBL" id="RHY84550.1"/>
    </source>
</evidence>
<evidence type="ECO:0000313" key="18">
    <source>
        <dbReference type="EMBL" id="RQM24937.1"/>
    </source>
</evidence>
<proteinExistence type="inferred from homology"/>
<evidence type="ECO:0000313" key="11">
    <source>
        <dbReference type="EMBL" id="RHY45861.1"/>
    </source>
</evidence>
<evidence type="ECO:0000256" key="1">
    <source>
        <dbReference type="ARBA" id="ARBA00004567"/>
    </source>
</evidence>
<keyword evidence="4" id="KW-0509">mRNA transport</keyword>
<dbReference type="EMBL" id="QUSZ01002525">
    <property type="protein sequence ID" value="RHY21892.1"/>
    <property type="molecule type" value="Genomic_DNA"/>
</dbReference>
<reference evidence="19 20" key="2">
    <citation type="submission" date="2018-08" db="EMBL/GenBank/DDBJ databases">
        <title>Aphanomyces genome sequencing and annotation.</title>
        <authorList>
            <person name="Minardi D."/>
            <person name="Oidtmann B."/>
            <person name="Van Der Giezen M."/>
            <person name="Studholme D.J."/>
        </authorList>
    </citation>
    <scope>NUCLEOTIDE SEQUENCE [LARGE SCALE GENOMIC DNA]</scope>
    <source>
        <strain evidence="14 21">197901</strain>
        <strain evidence="13 22">D2</strain>
        <strain evidence="17 25">Da</strain>
        <strain evidence="16 27">FDL457</strain>
        <strain evidence="10 19">Kv</strain>
        <strain evidence="11 20">SA</strain>
        <strain evidence="12 23">Si</strain>
        <strain evidence="15 26">Sv</strain>
    </source>
</reference>
<dbReference type="Proteomes" id="UP000283543">
    <property type="component" value="Unassembled WGS sequence"/>
</dbReference>
<dbReference type="EMBL" id="QUTC01007911">
    <property type="protein sequence ID" value="RHY45861.1"/>
    <property type="molecule type" value="Genomic_DNA"/>
</dbReference>
<dbReference type="EMBL" id="QUTD01004705">
    <property type="protein sequence ID" value="RHY66507.1"/>
    <property type="molecule type" value="Genomic_DNA"/>
</dbReference>
<keyword evidence="3" id="KW-0813">Transport</keyword>
<dbReference type="GO" id="GO:0017056">
    <property type="term" value="F:structural constituent of nuclear pore"/>
    <property type="evidence" value="ECO:0007669"/>
    <property type="project" value="InterPro"/>
</dbReference>
<sequence>MYWLVAVTLQDKPPAEYMDKTVEDIINMWSEQLESHATAFTNEAVRVSHWDTELMQNQTKLGELAIDVRRLQVAQKELNANLDTITSYQTELESTLEQLESSVDKMFESNRLIPDAADLEREATLQLSVDIDTQLNMMSTALKETVERLNQSSQAAGGGDDTDELHQPIAQILKVLNVHHNSLLWIDENATKLTQDMGEIAQKITRP</sequence>
<dbReference type="PANTHER" id="PTHR12084:SF0">
    <property type="entry name" value="NUCLEAR PORE GLYCOPROTEIN P62"/>
    <property type="match status" value="1"/>
</dbReference>
<dbReference type="Proteomes" id="UP000265427">
    <property type="component" value="Unassembled WGS sequence"/>
</dbReference>
<gene>
    <name evidence="18" type="ORF">B5M09_007920</name>
    <name evidence="16" type="ORF">DYB26_002964</name>
    <name evidence="13" type="ORF">DYB30_002814</name>
    <name evidence="14" type="ORF">DYB31_005284</name>
    <name evidence="12" type="ORF">DYB34_002569</name>
    <name evidence="15" type="ORF">DYB35_000434</name>
    <name evidence="10" type="ORF">DYB36_008498</name>
    <name evidence="17" type="ORF">DYB37_000606</name>
    <name evidence="11" type="ORF">DYB38_007471</name>
</gene>
<evidence type="ECO:0000256" key="4">
    <source>
        <dbReference type="ARBA" id="ARBA00022816"/>
    </source>
</evidence>
<dbReference type="InterPro" id="IPR007758">
    <property type="entry name" value="Nucleoporin_NSP1_C"/>
</dbReference>
<name>A0A397BL75_APHAT</name>
<dbReference type="GO" id="GO:0051028">
    <property type="term" value="P:mRNA transport"/>
    <property type="evidence" value="ECO:0007669"/>
    <property type="project" value="UniProtKB-KW"/>
</dbReference>
<organism evidence="10 19">
    <name type="scientific">Aphanomyces astaci</name>
    <name type="common">Crayfish plague agent</name>
    <dbReference type="NCBI Taxonomy" id="112090"/>
    <lineage>
        <taxon>Eukaryota</taxon>
        <taxon>Sar</taxon>
        <taxon>Stramenopiles</taxon>
        <taxon>Oomycota</taxon>
        <taxon>Saprolegniomycetes</taxon>
        <taxon>Saprolegniales</taxon>
        <taxon>Verrucalvaceae</taxon>
        <taxon>Aphanomyces</taxon>
    </lineage>
</organism>